<name>A0ABR2Z8U9_9AGAR</name>
<accession>A0ABR2Z8U9</accession>
<dbReference type="EMBL" id="JBBXMP010000585">
    <property type="protein sequence ID" value="KAL0057329.1"/>
    <property type="molecule type" value="Genomic_DNA"/>
</dbReference>
<protein>
    <recommendedName>
        <fullName evidence="3">PX domain-containing protein</fullName>
    </recommendedName>
</protein>
<evidence type="ECO:0000313" key="2">
    <source>
        <dbReference type="Proteomes" id="UP001437256"/>
    </source>
</evidence>
<proteinExistence type="predicted"/>
<evidence type="ECO:0000313" key="1">
    <source>
        <dbReference type="EMBL" id="KAL0057329.1"/>
    </source>
</evidence>
<gene>
    <name evidence="1" type="ORF">AAF712_016036</name>
</gene>
<evidence type="ECO:0008006" key="3">
    <source>
        <dbReference type="Google" id="ProtNLM"/>
    </source>
</evidence>
<keyword evidence="2" id="KW-1185">Reference proteome</keyword>
<sequence length="227" mass="25641">MSDISDTETACSLPEISDVSSSQTAVELPDSKSQVNILPYLLAAPHEPYLAQKRYTEFEAYKRRYPERCALLPPLSSIEFSFRDFTSALSRAFLAAQQTLPSRTAPGSSEEFLAFHEKLGMNINLSVPPAQTEAEGNLLEVKRMVFMGGLRWAEVWKDPLPDGVDKKLLFKDITKFICENAEARKRDDRVKMSLGEAAFPYHEANWKEIMEEDLGKSNWEGWKDGAL</sequence>
<comment type="caution">
    <text evidence="1">The sequence shown here is derived from an EMBL/GenBank/DDBJ whole genome shotgun (WGS) entry which is preliminary data.</text>
</comment>
<organism evidence="1 2">
    <name type="scientific">Marasmius tenuissimus</name>
    <dbReference type="NCBI Taxonomy" id="585030"/>
    <lineage>
        <taxon>Eukaryota</taxon>
        <taxon>Fungi</taxon>
        <taxon>Dikarya</taxon>
        <taxon>Basidiomycota</taxon>
        <taxon>Agaricomycotina</taxon>
        <taxon>Agaricomycetes</taxon>
        <taxon>Agaricomycetidae</taxon>
        <taxon>Agaricales</taxon>
        <taxon>Marasmiineae</taxon>
        <taxon>Marasmiaceae</taxon>
        <taxon>Marasmius</taxon>
    </lineage>
</organism>
<dbReference type="Proteomes" id="UP001437256">
    <property type="component" value="Unassembled WGS sequence"/>
</dbReference>
<reference evidence="1 2" key="1">
    <citation type="submission" date="2024-05" db="EMBL/GenBank/DDBJ databases">
        <title>A draft genome resource for the thread blight pathogen Marasmius tenuissimus strain MS-2.</title>
        <authorList>
            <person name="Yulfo-Soto G.E."/>
            <person name="Baruah I.K."/>
            <person name="Amoako-Attah I."/>
            <person name="Bukari Y."/>
            <person name="Meinhardt L.W."/>
            <person name="Bailey B.A."/>
            <person name="Cohen S.P."/>
        </authorList>
    </citation>
    <scope>NUCLEOTIDE SEQUENCE [LARGE SCALE GENOMIC DNA]</scope>
    <source>
        <strain evidence="1 2">MS-2</strain>
    </source>
</reference>